<dbReference type="InterPro" id="IPR018289">
    <property type="entry name" value="MULE_transposase_dom"/>
</dbReference>
<evidence type="ECO:0000313" key="5">
    <source>
        <dbReference type="Proteomes" id="UP000018721"/>
    </source>
</evidence>
<feature type="region of interest" description="Disordered" evidence="1">
    <location>
        <begin position="63"/>
        <end position="87"/>
    </location>
</feature>
<proteinExistence type="predicted"/>
<dbReference type="HOGENOM" id="CLU_013727_3_0_1"/>
<dbReference type="PANTHER" id="PTHR47718">
    <property type="entry name" value="OS01G0519700 PROTEIN"/>
    <property type="match status" value="1"/>
</dbReference>
<evidence type="ECO:0000313" key="4">
    <source>
        <dbReference type="EMBL" id="ETI53634.1"/>
    </source>
</evidence>
<name>V9FQA2_PHYNI</name>
<dbReference type="Pfam" id="PF10551">
    <property type="entry name" value="MULE"/>
    <property type="match status" value="1"/>
</dbReference>
<gene>
    <name evidence="4" type="ORF">F443_03445</name>
</gene>
<organism evidence="4 5">
    <name type="scientific">Phytophthora nicotianae P1569</name>
    <dbReference type="NCBI Taxonomy" id="1317065"/>
    <lineage>
        <taxon>Eukaryota</taxon>
        <taxon>Sar</taxon>
        <taxon>Stramenopiles</taxon>
        <taxon>Oomycota</taxon>
        <taxon>Peronosporomycetes</taxon>
        <taxon>Peronosporales</taxon>
        <taxon>Peronosporaceae</taxon>
        <taxon>Phytophthora</taxon>
    </lineage>
</organism>
<dbReference type="Proteomes" id="UP000018721">
    <property type="component" value="Unassembled WGS sequence"/>
</dbReference>
<dbReference type="eggNOG" id="ENOG502RSD0">
    <property type="taxonomic scope" value="Eukaryota"/>
</dbReference>
<comment type="caution">
    <text evidence="4">The sequence shown here is derived from an EMBL/GenBank/DDBJ whole genome shotgun (WGS) entry which is preliminary data.</text>
</comment>
<evidence type="ECO:0000259" key="3">
    <source>
        <dbReference type="Pfam" id="PF10551"/>
    </source>
</evidence>
<dbReference type="OrthoDB" id="127787at2759"/>
<dbReference type="EMBL" id="ANIZ01000662">
    <property type="protein sequence ID" value="ETI53634.1"/>
    <property type="molecule type" value="Genomic_DNA"/>
</dbReference>
<feature type="domain" description="MULE transposase" evidence="3">
    <location>
        <begin position="228"/>
        <end position="298"/>
    </location>
</feature>
<keyword evidence="2" id="KW-0812">Transmembrane</keyword>
<keyword evidence="5" id="KW-1185">Reference proteome</keyword>
<accession>V9FQA2</accession>
<sequence length="632" mass="72117">MDEQAAPATYTIAPVPPNEYLSEREAEGAIHQWTRAHNYNVSRQKVEKNKKGKFATDFSPVTARGTQKHKKNSGDIVAVDPDNTAGPWRIVHTRDGSSAHNHPPSSDVRVHVAHRQRAARKTTATSVSTGDLVEVRTMAGVSTSRIYATMLIQEESTMLIPKDIANAKAATRSKLLANRTSNEALFKMLDDKGFYYCYEIDPESNRLIYLMWAHSATTKLSRDFMDLLILDCTYKTNRFRMPLLNAVILTGLTTILPFAQIWLPGEAEPDFTWALTTLMTFMTEQIVPLPRVLITDRDLTPQRPPQAQKKIGDGSTVAIVNGMQRKKKIALETDIFMAKFDETVDSTTEDEFEERRAGLHRLNSAMGKYLDAQWWPHRTKFVRCWTDQYSHFGCRDTSTVEGTHATMKSWLDNSQGDILKVFMRLLPWWSHAASRTSLKAANDESNIPPLFRKNDNYSAIAKIITTHAFRKTDELWAKARAIVVHNLDRSVCDGTFRRVHGRPCIHDLMAIIESDGPNVKLRPEQFDRHWWLPSARNCDTERVLEPATRRRGRRFNAQQRSHQNGYGAYSTRREPLGFEIIEQNLAVERMHAAHVPSFTELLQSEDTVQYEQKFLPPRSWGYAGLRSLDEDC</sequence>
<feature type="transmembrane region" description="Helical" evidence="2">
    <location>
        <begin position="243"/>
        <end position="263"/>
    </location>
</feature>
<protein>
    <recommendedName>
        <fullName evidence="3">MULE transposase domain-containing protein</fullName>
    </recommendedName>
</protein>
<keyword evidence="2" id="KW-0472">Membrane</keyword>
<evidence type="ECO:0000256" key="2">
    <source>
        <dbReference type="SAM" id="Phobius"/>
    </source>
</evidence>
<evidence type="ECO:0000256" key="1">
    <source>
        <dbReference type="SAM" id="MobiDB-lite"/>
    </source>
</evidence>
<dbReference type="AlphaFoldDB" id="V9FQA2"/>
<keyword evidence="2" id="KW-1133">Transmembrane helix</keyword>
<dbReference type="PANTHER" id="PTHR47718:SF3">
    <property type="entry name" value="PROTEIN FAR1-RELATED SEQUENCE 5-LIKE"/>
    <property type="match status" value="1"/>
</dbReference>
<reference evidence="4 5" key="1">
    <citation type="submission" date="2013-11" db="EMBL/GenBank/DDBJ databases">
        <title>The Genome Sequence of Phytophthora parasitica P1569.</title>
        <authorList>
            <consortium name="The Broad Institute Genomics Platform"/>
            <person name="Russ C."/>
            <person name="Tyler B."/>
            <person name="Panabieres F."/>
            <person name="Shan W."/>
            <person name="Tripathy S."/>
            <person name="Grunwald N."/>
            <person name="Machado M."/>
            <person name="Johnson C.S."/>
            <person name="Arredondo F."/>
            <person name="Hong C."/>
            <person name="Coffey M."/>
            <person name="Young S.K."/>
            <person name="Zeng Q."/>
            <person name="Gargeya S."/>
            <person name="Fitzgerald M."/>
            <person name="Abouelleil A."/>
            <person name="Alvarado L."/>
            <person name="Chapman S.B."/>
            <person name="Gainer-Dewar J."/>
            <person name="Goldberg J."/>
            <person name="Griggs A."/>
            <person name="Gujja S."/>
            <person name="Hansen M."/>
            <person name="Howarth C."/>
            <person name="Imamovic A."/>
            <person name="Ireland A."/>
            <person name="Larimer J."/>
            <person name="McCowan C."/>
            <person name="Murphy C."/>
            <person name="Pearson M."/>
            <person name="Poon T.W."/>
            <person name="Priest M."/>
            <person name="Roberts A."/>
            <person name="Saif S."/>
            <person name="Shea T."/>
            <person name="Sykes S."/>
            <person name="Wortman J."/>
            <person name="Nusbaum C."/>
            <person name="Birren B."/>
        </authorList>
    </citation>
    <scope>NUCLEOTIDE SEQUENCE [LARGE SCALE GENOMIC DNA]</scope>
    <source>
        <strain evidence="4 5">P1569</strain>
    </source>
</reference>